<dbReference type="EMBL" id="APWK03000044">
    <property type="protein sequence ID" value="PHH53433.1"/>
    <property type="molecule type" value="Genomic_DNA"/>
</dbReference>
<proteinExistence type="predicted"/>
<sequence>MFPHHTQCFQYPQCSAVHAPGAPGAPNAPARSHKLPSQASYPPSPWLDFVTNLLTLGQGTKKQGQDAQERSAEWKMQLAHMTERTPYHPLHMLLTLY</sequence>
<evidence type="ECO:0000313" key="3">
    <source>
        <dbReference type="Proteomes" id="UP000222788"/>
    </source>
</evidence>
<dbReference type="AlphaFoldDB" id="A0A2C5X645"/>
<name>A0A2C5X645_9PEZI</name>
<keyword evidence="3" id="KW-1185">Reference proteome</keyword>
<accession>A0A2C5X645</accession>
<gene>
    <name evidence="2" type="ORF">CFIMG_008196RA00001</name>
</gene>
<dbReference type="Proteomes" id="UP000222788">
    <property type="component" value="Unassembled WGS sequence"/>
</dbReference>
<feature type="compositionally biased region" description="Low complexity" evidence="1">
    <location>
        <begin position="19"/>
        <end position="30"/>
    </location>
</feature>
<organism evidence="2 3">
    <name type="scientific">Ceratocystis fimbriata CBS 114723</name>
    <dbReference type="NCBI Taxonomy" id="1035309"/>
    <lineage>
        <taxon>Eukaryota</taxon>
        <taxon>Fungi</taxon>
        <taxon>Dikarya</taxon>
        <taxon>Ascomycota</taxon>
        <taxon>Pezizomycotina</taxon>
        <taxon>Sordariomycetes</taxon>
        <taxon>Hypocreomycetidae</taxon>
        <taxon>Microascales</taxon>
        <taxon>Ceratocystidaceae</taxon>
        <taxon>Ceratocystis</taxon>
    </lineage>
</organism>
<reference evidence="2 3" key="1">
    <citation type="journal article" date="2013" name="Fungal Biol.">
        <title>Analysis of microsatellite markers in the genome of the plant pathogen Ceratocystis fimbriata.</title>
        <authorList>
            <person name="Simpson M.C."/>
            <person name="Wilken P.M."/>
            <person name="Coetzee M.P."/>
            <person name="Wingfield M.J."/>
            <person name="Wingfield B.D."/>
        </authorList>
    </citation>
    <scope>NUCLEOTIDE SEQUENCE [LARGE SCALE GENOMIC DNA]</scope>
    <source>
        <strain evidence="2 3">CBS 114723</strain>
    </source>
</reference>
<evidence type="ECO:0000256" key="1">
    <source>
        <dbReference type="SAM" id="MobiDB-lite"/>
    </source>
</evidence>
<protein>
    <submittedName>
        <fullName evidence="2">Uncharacterized protein</fullName>
    </submittedName>
</protein>
<feature type="region of interest" description="Disordered" evidence="1">
    <location>
        <begin position="19"/>
        <end position="40"/>
    </location>
</feature>
<comment type="caution">
    <text evidence="2">The sequence shown here is derived from an EMBL/GenBank/DDBJ whole genome shotgun (WGS) entry which is preliminary data.</text>
</comment>
<evidence type="ECO:0000313" key="2">
    <source>
        <dbReference type="EMBL" id="PHH53433.1"/>
    </source>
</evidence>
<reference evidence="2 3" key="2">
    <citation type="journal article" date="2013" name="IMA Fungus">
        <title>IMA Genome-F 1: Ceratocystis fimbriata: Draft nuclear genome sequence for the plant pathogen, Ceratocystis fimbriata.</title>
        <authorList>
            <person name="Wilken P.M."/>
            <person name="Steenkamp E.T."/>
            <person name="Wingfield M.J."/>
            <person name="de Beer Z.W."/>
            <person name="Wingfield B.D."/>
        </authorList>
    </citation>
    <scope>NUCLEOTIDE SEQUENCE [LARGE SCALE GENOMIC DNA]</scope>
    <source>
        <strain evidence="2 3">CBS 114723</strain>
    </source>
</reference>